<dbReference type="EMBL" id="JACCCO010000001">
    <property type="protein sequence ID" value="NYF39259.1"/>
    <property type="molecule type" value="Genomic_DNA"/>
</dbReference>
<evidence type="ECO:0000313" key="2">
    <source>
        <dbReference type="EMBL" id="NYF39259.1"/>
    </source>
</evidence>
<gene>
    <name evidence="2" type="ORF">HDA43_001418</name>
</gene>
<accession>A0A852UST1</accession>
<name>A0A852UST1_9ACTN</name>
<sequence length="40" mass="3708">MSRSGDGPPAGRKALAHLVGGGHRPAGGAAPAGGTMTLVA</sequence>
<dbReference type="GO" id="GO:0016787">
    <property type="term" value="F:hydrolase activity"/>
    <property type="evidence" value="ECO:0007669"/>
    <property type="project" value="UniProtKB-KW"/>
</dbReference>
<reference evidence="2 3" key="1">
    <citation type="submission" date="2020-07" db="EMBL/GenBank/DDBJ databases">
        <title>Sequencing the genomes of 1000 actinobacteria strains.</title>
        <authorList>
            <person name="Klenk H.-P."/>
        </authorList>
    </citation>
    <scope>NUCLEOTIDE SEQUENCE [LARGE SCALE GENOMIC DNA]</scope>
    <source>
        <strain evidence="2 3">DSM 45763</strain>
    </source>
</reference>
<feature type="region of interest" description="Disordered" evidence="1">
    <location>
        <begin position="1"/>
        <end position="40"/>
    </location>
</feature>
<comment type="caution">
    <text evidence="2">The sequence shown here is derived from an EMBL/GenBank/DDBJ whole genome shotgun (WGS) entry which is preliminary data.</text>
</comment>
<organism evidence="2 3">
    <name type="scientific">Streptosporangium sandarakinum</name>
    <dbReference type="NCBI Taxonomy" id="1260955"/>
    <lineage>
        <taxon>Bacteria</taxon>
        <taxon>Bacillati</taxon>
        <taxon>Actinomycetota</taxon>
        <taxon>Actinomycetes</taxon>
        <taxon>Streptosporangiales</taxon>
        <taxon>Streptosporangiaceae</taxon>
        <taxon>Streptosporangium</taxon>
    </lineage>
</organism>
<evidence type="ECO:0000256" key="1">
    <source>
        <dbReference type="SAM" id="MobiDB-lite"/>
    </source>
</evidence>
<protein>
    <submittedName>
        <fullName evidence="2">NanoRNase/pAp phosphatase (C-di-AMP/oligoRNAs hydrolase)</fullName>
    </submittedName>
</protein>
<evidence type="ECO:0000313" key="3">
    <source>
        <dbReference type="Proteomes" id="UP000576393"/>
    </source>
</evidence>
<keyword evidence="2" id="KW-0378">Hydrolase</keyword>
<dbReference type="AlphaFoldDB" id="A0A852UST1"/>
<proteinExistence type="predicted"/>
<dbReference type="Proteomes" id="UP000576393">
    <property type="component" value="Unassembled WGS sequence"/>
</dbReference>
<keyword evidence="3" id="KW-1185">Reference proteome</keyword>